<dbReference type="STRING" id="224129.A0A1W4WPK3"/>
<dbReference type="GO" id="GO:0005737">
    <property type="term" value="C:cytoplasm"/>
    <property type="evidence" value="ECO:0007669"/>
    <property type="project" value="UniProtKB-SubCell"/>
</dbReference>
<dbReference type="RefSeq" id="XP_018321970.1">
    <property type="nucleotide sequence ID" value="XM_018466468.2"/>
</dbReference>
<gene>
    <name evidence="11" type="primary">LOC108734792</name>
</gene>
<sequence length="522" mass="58943">MGKVSKDKRDIFYRKAKEEGWRARSAFKLLQIDEKFHILDGVKRVVDLCAAPGSWSQVLSRKLYLGERIETLRLHNPLSSSCNKDDLASSNPEAAIPVAGNSNEKKFNEEVKIVAVDLQPMAPLPGVIQIQGDITKYSTAQEIIKHFEGLKAELVVCDGAPDVTGLHCMDVYIQSQLLLGALHIACNVLQKRGNFVAKIFRAKDNDILTNQLLMLFESVHVAKPTSSRNSSIEAFVVCQNYNPPEGFDPTCITPFLDVSNKNFSKLSGVNRIIIPFVVCGDVSAFDSDTTYPLQLEGEEKYQYREPVQPPIAPPYSLFMHKKLTTGKISQDDKSLENDLYHVADYKRDKNKMSYMTPMIQNIVESDNSPLSNSILNNEELLEDNSSASVFSPDTVKEKIEQSENFPLFESLDLPFKDAEQEIMALRISSEKENNEDLELPKKENILSQYQSRTSNTGISEEENDPETNQKRQWLELFLQAIQDDADDPANMEEIDRKLKELRAQSQNIQKSTCLECTSNINF</sequence>
<dbReference type="InterPro" id="IPR002877">
    <property type="entry name" value="RNA_MeTrfase_FtsJ_dom"/>
</dbReference>
<dbReference type="InterPro" id="IPR028590">
    <property type="entry name" value="RNA_methyltr_E_TRM7"/>
</dbReference>
<feature type="binding site" evidence="7">
    <location>
        <position position="55"/>
    </location>
    <ligand>
        <name>S-adenosyl-L-methionine</name>
        <dbReference type="ChEBI" id="CHEBI:59789"/>
    </ligand>
</feature>
<comment type="catalytic activity">
    <reaction evidence="6 7">
        <text>cytidine(32)/guanosine(34) in tRNA + 2 S-adenosyl-L-methionine = 2'-O-methylcytidine(32)/2'-O-methylguanosine(34) in tRNA + 2 S-adenosyl-L-homocysteine + 2 H(+)</text>
        <dbReference type="Rhea" id="RHEA:42396"/>
        <dbReference type="Rhea" id="RHEA-COMP:10246"/>
        <dbReference type="Rhea" id="RHEA-COMP:10247"/>
        <dbReference type="ChEBI" id="CHEBI:15378"/>
        <dbReference type="ChEBI" id="CHEBI:57856"/>
        <dbReference type="ChEBI" id="CHEBI:59789"/>
        <dbReference type="ChEBI" id="CHEBI:74269"/>
        <dbReference type="ChEBI" id="CHEBI:74445"/>
        <dbReference type="ChEBI" id="CHEBI:74495"/>
        <dbReference type="ChEBI" id="CHEBI:82748"/>
        <dbReference type="EC" id="2.1.1.205"/>
    </reaction>
</comment>
<dbReference type="KEGG" id="apln:108734792"/>
<dbReference type="SUPFAM" id="SSF53335">
    <property type="entry name" value="S-adenosyl-L-methionine-dependent methyltransferases"/>
    <property type="match status" value="1"/>
</dbReference>
<accession>A0A1W4WPK3</accession>
<dbReference type="InterPro" id="IPR015507">
    <property type="entry name" value="rRNA-MeTfrase_E"/>
</dbReference>
<keyword evidence="5 7" id="KW-0819">tRNA processing</keyword>
<reference evidence="11" key="1">
    <citation type="submission" date="2025-08" db="UniProtKB">
        <authorList>
            <consortium name="RefSeq"/>
        </authorList>
    </citation>
    <scope>IDENTIFICATION</scope>
    <source>
        <tissue evidence="11">Entire body</tissue>
    </source>
</reference>
<feature type="active site" description="Proton acceptor" evidence="7">
    <location>
        <position position="198"/>
    </location>
</feature>
<name>A0A1W4WPK3_AGRPL</name>
<dbReference type="Pfam" id="PF01728">
    <property type="entry name" value="FtsJ"/>
    <property type="match status" value="1"/>
</dbReference>
<dbReference type="InterPro" id="IPR050082">
    <property type="entry name" value="RNA_methyltr_RlmE"/>
</dbReference>
<dbReference type="GO" id="GO:0002128">
    <property type="term" value="P:tRNA nucleoside ribose methylation"/>
    <property type="evidence" value="ECO:0007669"/>
    <property type="project" value="UniProtKB-UniRule"/>
</dbReference>
<dbReference type="InterPro" id="IPR029063">
    <property type="entry name" value="SAM-dependent_MTases_sf"/>
</dbReference>
<dbReference type="GO" id="GO:0002181">
    <property type="term" value="P:cytoplasmic translation"/>
    <property type="evidence" value="ECO:0007669"/>
    <property type="project" value="UniProtKB-UniRule"/>
</dbReference>
<keyword evidence="10" id="KW-1185">Reference proteome</keyword>
<comment type="subcellular location">
    <subcellularLocation>
        <location evidence="7">Cytoplasm</location>
    </subcellularLocation>
</comment>
<keyword evidence="1 7" id="KW-0963">Cytoplasm</keyword>
<feature type="region of interest" description="Disordered" evidence="8">
    <location>
        <begin position="444"/>
        <end position="468"/>
    </location>
</feature>
<evidence type="ECO:0000256" key="4">
    <source>
        <dbReference type="ARBA" id="ARBA00022691"/>
    </source>
</evidence>
<keyword evidence="2 7" id="KW-0489">Methyltransferase</keyword>
<evidence type="ECO:0000256" key="1">
    <source>
        <dbReference type="ARBA" id="ARBA00022490"/>
    </source>
</evidence>
<comment type="function">
    <text evidence="7">Methylates the 2'-O-ribose of nucleotides at positions 32 and 34 of the tRNA anticodon loop of substrate tRNAs.</text>
</comment>
<keyword evidence="3 7" id="KW-0808">Transferase</keyword>
<dbReference type="Proteomes" id="UP000192223">
    <property type="component" value="Unplaced"/>
</dbReference>
<evidence type="ECO:0000256" key="5">
    <source>
        <dbReference type="ARBA" id="ARBA00022694"/>
    </source>
</evidence>
<dbReference type="PANTHER" id="PTHR10920:SF12">
    <property type="entry name" value="TRNA (CYTIDINE(32)_GUANOSINE(34)-2'-O)-METHYLTRANSFERASE-RELATED"/>
    <property type="match status" value="1"/>
</dbReference>
<dbReference type="HAMAP" id="MF_03162">
    <property type="entry name" value="RNA_methyltr_E_TRM7"/>
    <property type="match status" value="1"/>
</dbReference>
<dbReference type="GO" id="GO:0106340">
    <property type="term" value="F:tRNA (guanosine(34)-2'-O)-methyltransferase activity"/>
    <property type="evidence" value="ECO:0007669"/>
    <property type="project" value="UniProtKB-ARBA"/>
</dbReference>
<dbReference type="InParanoid" id="A0A1W4WPK3"/>
<evidence type="ECO:0000256" key="8">
    <source>
        <dbReference type="SAM" id="MobiDB-lite"/>
    </source>
</evidence>
<evidence type="ECO:0000256" key="2">
    <source>
        <dbReference type="ARBA" id="ARBA00022603"/>
    </source>
</evidence>
<organism evidence="10 11">
    <name type="scientific">Agrilus planipennis</name>
    <name type="common">Emerald ash borer</name>
    <name type="synonym">Agrilus marcopoli</name>
    <dbReference type="NCBI Taxonomy" id="224129"/>
    <lineage>
        <taxon>Eukaryota</taxon>
        <taxon>Metazoa</taxon>
        <taxon>Ecdysozoa</taxon>
        <taxon>Arthropoda</taxon>
        <taxon>Hexapoda</taxon>
        <taxon>Insecta</taxon>
        <taxon>Pterygota</taxon>
        <taxon>Neoptera</taxon>
        <taxon>Endopterygota</taxon>
        <taxon>Coleoptera</taxon>
        <taxon>Polyphaga</taxon>
        <taxon>Elateriformia</taxon>
        <taxon>Buprestoidea</taxon>
        <taxon>Buprestidae</taxon>
        <taxon>Agrilinae</taxon>
        <taxon>Agrilus</taxon>
    </lineage>
</organism>
<dbReference type="PANTHER" id="PTHR10920">
    <property type="entry name" value="RIBOSOMAL RNA METHYLTRANSFERASE"/>
    <property type="match status" value="1"/>
</dbReference>
<dbReference type="GeneID" id="108734792"/>
<dbReference type="OrthoDB" id="289250at2759"/>
<dbReference type="FunCoup" id="A0A1W4WPK3">
    <property type="interactions" value="2322"/>
</dbReference>
<feature type="binding site" evidence="7">
    <location>
        <position position="133"/>
    </location>
    <ligand>
        <name>S-adenosyl-L-methionine</name>
        <dbReference type="ChEBI" id="CHEBI:59789"/>
    </ligand>
</feature>
<dbReference type="HAMAP" id="MF_01547">
    <property type="entry name" value="RNA_methyltr_E"/>
    <property type="match status" value="1"/>
</dbReference>
<evidence type="ECO:0000256" key="3">
    <source>
        <dbReference type="ARBA" id="ARBA00022679"/>
    </source>
</evidence>
<evidence type="ECO:0000313" key="10">
    <source>
        <dbReference type="Proteomes" id="UP000192223"/>
    </source>
</evidence>
<evidence type="ECO:0000313" key="11">
    <source>
        <dbReference type="RefSeq" id="XP_018321970.1"/>
    </source>
</evidence>
<protein>
    <recommendedName>
        <fullName evidence="7">Putative tRNA (cytidine(32)/guanosine(34)-2'-O)-methyltransferase</fullName>
        <ecNumber evidence="7">2.1.1.205</ecNumber>
    </recommendedName>
    <alternativeName>
        <fullName evidence="7">2'-O-ribose RNA methyltransferase TRM7 homolog</fullName>
    </alternativeName>
</protein>
<comment type="similarity">
    <text evidence="7">Belongs to the class I-like SAM-binding methyltransferase superfamily. RNA methyltransferase RlmE family. TRM7 subfamily.</text>
</comment>
<proteinExistence type="inferred from homology"/>
<feature type="binding site" evidence="7">
    <location>
        <position position="53"/>
    </location>
    <ligand>
        <name>S-adenosyl-L-methionine</name>
        <dbReference type="ChEBI" id="CHEBI:59789"/>
    </ligand>
</feature>
<feature type="binding site" evidence="7">
    <location>
        <position position="117"/>
    </location>
    <ligand>
        <name>S-adenosyl-L-methionine</name>
        <dbReference type="ChEBI" id="CHEBI:59789"/>
    </ligand>
</feature>
<dbReference type="Gene3D" id="3.40.50.150">
    <property type="entry name" value="Vaccinia Virus protein VP39"/>
    <property type="match status" value="1"/>
</dbReference>
<feature type="binding site" evidence="7">
    <location>
        <position position="158"/>
    </location>
    <ligand>
        <name>S-adenosyl-L-methionine</name>
        <dbReference type="ChEBI" id="CHEBI:59789"/>
    </ligand>
</feature>
<feature type="domain" description="Ribosomal RNA methyltransferase FtsJ" evidence="9">
    <location>
        <begin position="21"/>
        <end position="241"/>
    </location>
</feature>
<dbReference type="AlphaFoldDB" id="A0A1W4WPK3"/>
<evidence type="ECO:0000256" key="6">
    <source>
        <dbReference type="ARBA" id="ARBA00048902"/>
    </source>
</evidence>
<keyword evidence="4 7" id="KW-0949">S-adenosyl-L-methionine</keyword>
<feature type="compositionally biased region" description="Polar residues" evidence="8">
    <location>
        <begin position="445"/>
        <end position="458"/>
    </location>
</feature>
<evidence type="ECO:0000256" key="7">
    <source>
        <dbReference type="HAMAP-Rule" id="MF_03162"/>
    </source>
</evidence>
<evidence type="ECO:0000259" key="9">
    <source>
        <dbReference type="Pfam" id="PF01728"/>
    </source>
</evidence>
<dbReference type="EC" id="2.1.1.205" evidence="7"/>